<evidence type="ECO:0000256" key="1">
    <source>
        <dbReference type="ARBA" id="ARBA00001933"/>
    </source>
</evidence>
<dbReference type="Gene3D" id="3.40.640.10">
    <property type="entry name" value="Type I PLP-dependent aspartate aminotransferase-like (Major domain)"/>
    <property type="match status" value="1"/>
</dbReference>
<dbReference type="Proteomes" id="UP000569951">
    <property type="component" value="Unassembled WGS sequence"/>
</dbReference>
<accession>A0A841HYV3</accession>
<protein>
    <submittedName>
        <fullName evidence="8">Selenocysteine lyase/cysteine desulfurase</fullName>
    </submittedName>
</protein>
<keyword evidence="3" id="KW-0378">Hydrolase</keyword>
<proteinExistence type="inferred from homology"/>
<dbReference type="GO" id="GO:0030429">
    <property type="term" value="F:kynureninase activity"/>
    <property type="evidence" value="ECO:0007669"/>
    <property type="project" value="InterPro"/>
</dbReference>
<keyword evidence="9" id="KW-1185">Reference proteome</keyword>
<dbReference type="PANTHER" id="PTHR14084">
    <property type="entry name" value="KYNURENINASE"/>
    <property type="match status" value="1"/>
</dbReference>
<comment type="cofactor">
    <cofactor evidence="1 6">
        <name>pyridoxal 5'-phosphate</name>
        <dbReference type="ChEBI" id="CHEBI:597326"/>
    </cofactor>
</comment>
<evidence type="ECO:0000256" key="6">
    <source>
        <dbReference type="RuleBase" id="RU004504"/>
    </source>
</evidence>
<dbReference type="Pfam" id="PF00266">
    <property type="entry name" value="Aminotran_5"/>
    <property type="match status" value="1"/>
</dbReference>
<dbReference type="PROSITE" id="PS00595">
    <property type="entry name" value="AA_TRANSFER_CLASS_5"/>
    <property type="match status" value="1"/>
</dbReference>
<evidence type="ECO:0000256" key="2">
    <source>
        <dbReference type="ARBA" id="ARBA00022642"/>
    </source>
</evidence>
<evidence type="ECO:0000256" key="5">
    <source>
        <dbReference type="RuleBase" id="RU004075"/>
    </source>
</evidence>
<dbReference type="InterPro" id="IPR000192">
    <property type="entry name" value="Aminotrans_V_dom"/>
</dbReference>
<dbReference type="InterPro" id="IPR015422">
    <property type="entry name" value="PyrdxlP-dep_Trfase_small"/>
</dbReference>
<keyword evidence="4" id="KW-0663">Pyridoxal phosphate</keyword>
<organism evidence="8 9">
    <name type="scientific">Deinobacterium chartae</name>
    <dbReference type="NCBI Taxonomy" id="521158"/>
    <lineage>
        <taxon>Bacteria</taxon>
        <taxon>Thermotogati</taxon>
        <taxon>Deinococcota</taxon>
        <taxon>Deinococci</taxon>
        <taxon>Deinococcales</taxon>
        <taxon>Deinococcaceae</taxon>
        <taxon>Deinobacterium</taxon>
    </lineage>
</organism>
<dbReference type="InterPro" id="IPR020578">
    <property type="entry name" value="Aminotrans_V_PyrdxlP_BS"/>
</dbReference>
<dbReference type="GO" id="GO:0009435">
    <property type="term" value="P:NAD+ biosynthetic process"/>
    <property type="evidence" value="ECO:0007669"/>
    <property type="project" value="InterPro"/>
</dbReference>
<keyword evidence="8" id="KW-0456">Lyase</keyword>
<name>A0A841HYV3_9DEIO</name>
<comment type="similarity">
    <text evidence="5">Belongs to the class-V pyridoxal-phosphate-dependent aminotransferase family.</text>
</comment>
<dbReference type="EMBL" id="JACHHG010000002">
    <property type="protein sequence ID" value="MBB6097082.1"/>
    <property type="molecule type" value="Genomic_DNA"/>
</dbReference>
<dbReference type="GO" id="GO:0005737">
    <property type="term" value="C:cytoplasm"/>
    <property type="evidence" value="ECO:0007669"/>
    <property type="project" value="InterPro"/>
</dbReference>
<dbReference type="Gene3D" id="3.90.1150.10">
    <property type="entry name" value="Aspartate Aminotransferase, domain 1"/>
    <property type="match status" value="1"/>
</dbReference>
<evidence type="ECO:0000313" key="9">
    <source>
        <dbReference type="Proteomes" id="UP000569951"/>
    </source>
</evidence>
<evidence type="ECO:0000256" key="3">
    <source>
        <dbReference type="ARBA" id="ARBA00022801"/>
    </source>
</evidence>
<evidence type="ECO:0000259" key="7">
    <source>
        <dbReference type="Pfam" id="PF00266"/>
    </source>
</evidence>
<dbReference type="RefSeq" id="WP_183984185.1">
    <property type="nucleotide sequence ID" value="NZ_JACHHG010000002.1"/>
</dbReference>
<dbReference type="InterPro" id="IPR015424">
    <property type="entry name" value="PyrdxlP-dep_Trfase"/>
</dbReference>
<gene>
    <name evidence="8" type="ORF">HNR42_000496</name>
</gene>
<reference evidence="8 9" key="1">
    <citation type="submission" date="2020-08" db="EMBL/GenBank/DDBJ databases">
        <title>Genomic Encyclopedia of Type Strains, Phase IV (KMG-IV): sequencing the most valuable type-strain genomes for metagenomic binning, comparative biology and taxonomic classification.</title>
        <authorList>
            <person name="Goeker M."/>
        </authorList>
    </citation>
    <scope>NUCLEOTIDE SEQUENCE [LARGE SCALE GENOMIC DNA]</scope>
    <source>
        <strain evidence="8 9">DSM 21458</strain>
    </source>
</reference>
<dbReference type="GO" id="GO:0019441">
    <property type="term" value="P:L-tryptophan catabolic process to kynurenine"/>
    <property type="evidence" value="ECO:0007669"/>
    <property type="project" value="TreeGrafter"/>
</dbReference>
<evidence type="ECO:0000313" key="8">
    <source>
        <dbReference type="EMBL" id="MBB6097082.1"/>
    </source>
</evidence>
<comment type="caution">
    <text evidence="8">The sequence shown here is derived from an EMBL/GenBank/DDBJ whole genome shotgun (WGS) entry which is preliminary data.</text>
</comment>
<dbReference type="InterPro" id="IPR010111">
    <property type="entry name" value="Kynureninase"/>
</dbReference>
<dbReference type="SUPFAM" id="SSF53383">
    <property type="entry name" value="PLP-dependent transferases"/>
    <property type="match status" value="1"/>
</dbReference>
<dbReference type="GO" id="GO:0043420">
    <property type="term" value="P:anthranilate metabolic process"/>
    <property type="evidence" value="ECO:0007669"/>
    <property type="project" value="TreeGrafter"/>
</dbReference>
<dbReference type="GO" id="GO:0030170">
    <property type="term" value="F:pyridoxal phosphate binding"/>
    <property type="evidence" value="ECO:0007669"/>
    <property type="project" value="InterPro"/>
</dbReference>
<dbReference type="AlphaFoldDB" id="A0A841HYV3"/>
<evidence type="ECO:0000256" key="4">
    <source>
        <dbReference type="ARBA" id="ARBA00022898"/>
    </source>
</evidence>
<sequence>MNLAEFRAQFPGLERCVHLANCSRGALSLPVQAAVTRYLEDWQDQGAPWGLWMQTWERARTRIAQLIGAQPHEIALTDSASSALGAAARSLPPSAGAVVIEERSFPSAYYLADALTRDGYTVRLTRDAAGDTPLERAANALEGAATFLIAHLSFQTGELIDPAPLVALARAAGARVALDGYQALGVVPTDVAALDVDLYLSGSHKYLLGLEGFAFLYVREGLEVSPAAPGWMAADDPLAMNTHARALHRGALRFQTGTPNVAGAYALDASLDLLSRLDPAELLAHVRACVRGVMDTCHALGLEVITPLEAERHAALVSILSPDASAAAASLQRSGIVCSPRGPALRVSFHAYNHAGDLQRVCDWIAQHPHHFRSTEVHA</sequence>
<dbReference type="PANTHER" id="PTHR14084:SF0">
    <property type="entry name" value="KYNURENINASE"/>
    <property type="match status" value="1"/>
</dbReference>
<dbReference type="InterPro" id="IPR015421">
    <property type="entry name" value="PyrdxlP-dep_Trfase_major"/>
</dbReference>
<feature type="domain" description="Aminotransferase class V" evidence="7">
    <location>
        <begin position="53"/>
        <end position="360"/>
    </location>
</feature>
<keyword evidence="2" id="KW-0662">Pyridine nucleotide biosynthesis</keyword>
<dbReference type="GO" id="GO:0016829">
    <property type="term" value="F:lyase activity"/>
    <property type="evidence" value="ECO:0007669"/>
    <property type="project" value="UniProtKB-KW"/>
</dbReference>